<evidence type="ECO:0008006" key="3">
    <source>
        <dbReference type="Google" id="ProtNLM"/>
    </source>
</evidence>
<proteinExistence type="predicted"/>
<reference evidence="1 2" key="1">
    <citation type="submission" date="2020-11" db="EMBL/GenBank/DDBJ databases">
        <authorList>
            <person name="Sun Q."/>
        </authorList>
    </citation>
    <scope>NUCLEOTIDE SEQUENCE [LARGE SCALE GENOMIC DNA]</scope>
    <source>
        <strain evidence="1 2">P8398</strain>
    </source>
</reference>
<dbReference type="RefSeq" id="WP_206088325.1">
    <property type="nucleotide sequence ID" value="NZ_CP065053.1"/>
</dbReference>
<dbReference type="Proteomes" id="UP000662888">
    <property type="component" value="Chromosome"/>
</dbReference>
<evidence type="ECO:0000313" key="1">
    <source>
        <dbReference type="EMBL" id="QPI48732.1"/>
    </source>
</evidence>
<dbReference type="EMBL" id="CP065053">
    <property type="protein sequence ID" value="QPI48732.1"/>
    <property type="molecule type" value="Genomic_DNA"/>
</dbReference>
<evidence type="ECO:0000313" key="2">
    <source>
        <dbReference type="Proteomes" id="UP000662888"/>
    </source>
</evidence>
<organism evidence="1 2">
    <name type="scientific">Massilia antarctica</name>
    <dbReference type="NCBI Taxonomy" id="2765360"/>
    <lineage>
        <taxon>Bacteria</taxon>
        <taxon>Pseudomonadati</taxon>
        <taxon>Pseudomonadota</taxon>
        <taxon>Betaproteobacteria</taxon>
        <taxon>Burkholderiales</taxon>
        <taxon>Oxalobacteraceae</taxon>
        <taxon>Telluria group</taxon>
        <taxon>Massilia</taxon>
    </lineage>
</organism>
<name>A0AA48WAB7_9BURK</name>
<sequence length="197" mass="21808">MSNPKLLPAQLQRAMQCAARCDATVTSKEWLRTFGYDEDWSDGIAMAKYDNGAGDHVIAFFTSDGKALIKGFDHESEVSPHARDEYAIWPGLYEGIPADLLSVVQDEAVEYEDVTFCFWSADGTSWTTGNARIPEGMDDGSTWLLGMVQMDAEEFIEWAKCYYENGFDLIGEDGVSAEFKKGTVEPGRDSQRGGRGT</sequence>
<protein>
    <recommendedName>
        <fullName evidence="3">Bacterial sensory transduction regulator</fullName>
    </recommendedName>
</protein>
<keyword evidence="2" id="KW-1185">Reference proteome</keyword>
<accession>A0AA48WAB7</accession>
<gene>
    <name evidence="1" type="ORF">IV454_24940</name>
</gene>